<keyword evidence="3" id="KW-1185">Reference proteome</keyword>
<dbReference type="RefSeq" id="WP_134764204.1">
    <property type="nucleotide sequence ID" value="NZ_SOZD01000012.1"/>
</dbReference>
<evidence type="ECO:0000313" key="3">
    <source>
        <dbReference type="Proteomes" id="UP000298179"/>
    </source>
</evidence>
<evidence type="ECO:0000313" key="2">
    <source>
        <dbReference type="EMBL" id="TFF17977.1"/>
    </source>
</evidence>
<feature type="region of interest" description="Disordered" evidence="1">
    <location>
        <begin position="143"/>
        <end position="180"/>
    </location>
</feature>
<dbReference type="AlphaFoldDB" id="A0A4Y8R9B3"/>
<evidence type="ECO:0000256" key="1">
    <source>
        <dbReference type="SAM" id="MobiDB-lite"/>
    </source>
</evidence>
<accession>A0A4Y8R9B3</accession>
<reference evidence="2 3" key="1">
    <citation type="submission" date="2019-03" db="EMBL/GenBank/DDBJ databases">
        <title>Jiella endophytica sp. nov., a novel endophytic bacterium isolated from root of Ficus microcarpa Linn. f.</title>
        <authorList>
            <person name="Tuo L."/>
        </authorList>
    </citation>
    <scope>NUCLEOTIDE SEQUENCE [LARGE SCALE GENOMIC DNA]</scope>
    <source>
        <strain evidence="2 3">CBS5Q-3</strain>
    </source>
</reference>
<dbReference type="EMBL" id="SOZD01000012">
    <property type="protein sequence ID" value="TFF17977.1"/>
    <property type="molecule type" value="Genomic_DNA"/>
</dbReference>
<organism evidence="2 3">
    <name type="scientific">Jiella endophytica</name>
    <dbReference type="NCBI Taxonomy" id="2558362"/>
    <lineage>
        <taxon>Bacteria</taxon>
        <taxon>Pseudomonadati</taxon>
        <taxon>Pseudomonadota</taxon>
        <taxon>Alphaproteobacteria</taxon>
        <taxon>Hyphomicrobiales</taxon>
        <taxon>Aurantimonadaceae</taxon>
        <taxon>Jiella</taxon>
    </lineage>
</organism>
<sequence>MGFNFSAVTALLGGYPDRQTAVDEQDRRRRGRDRNHFQGVDAGEASSHDTPRLAEPVAERSPVALNGIGRALDALIAAEETRRRNLPSLKDGDQADARLSSALKASLPRAQLQPTTEGAPPAATPEPPKRNWDEIRSLIEALATAERPHEQAKAEIPLDDILPDDEPVEFHPWQPKVRQG</sequence>
<gene>
    <name evidence="2" type="ORF">E3C22_22865</name>
</gene>
<feature type="compositionally biased region" description="Acidic residues" evidence="1">
    <location>
        <begin position="157"/>
        <end position="167"/>
    </location>
</feature>
<name>A0A4Y8R9B3_9HYPH</name>
<feature type="region of interest" description="Disordered" evidence="1">
    <location>
        <begin position="14"/>
        <end position="59"/>
    </location>
</feature>
<proteinExistence type="predicted"/>
<protein>
    <submittedName>
        <fullName evidence="2">Uncharacterized protein</fullName>
    </submittedName>
</protein>
<comment type="caution">
    <text evidence="2">The sequence shown here is derived from an EMBL/GenBank/DDBJ whole genome shotgun (WGS) entry which is preliminary data.</text>
</comment>
<feature type="region of interest" description="Disordered" evidence="1">
    <location>
        <begin position="81"/>
        <end position="131"/>
    </location>
</feature>
<dbReference type="OrthoDB" id="9988733at2"/>
<dbReference type="Proteomes" id="UP000298179">
    <property type="component" value="Unassembled WGS sequence"/>
</dbReference>